<sequence>MRNKAKVILYMILVVLFLWGGIGVIDYSRVKGFEKPIFIIATNTADDGGSGVYKGLGYSFVIEGNFMPEDDFPGVTYYEYYIFRNLIDTGIRD</sequence>
<accession>A0A917TD25</accession>
<gene>
    <name evidence="2" type="ORF">GCM10011351_00020</name>
</gene>
<evidence type="ECO:0000256" key="1">
    <source>
        <dbReference type="SAM" id="Phobius"/>
    </source>
</evidence>
<keyword evidence="1" id="KW-0472">Membrane</keyword>
<organism evidence="2 3">
    <name type="scientific">Paraliobacillus quinghaiensis</name>
    <dbReference type="NCBI Taxonomy" id="470815"/>
    <lineage>
        <taxon>Bacteria</taxon>
        <taxon>Bacillati</taxon>
        <taxon>Bacillota</taxon>
        <taxon>Bacilli</taxon>
        <taxon>Bacillales</taxon>
        <taxon>Bacillaceae</taxon>
        <taxon>Paraliobacillus</taxon>
    </lineage>
</organism>
<name>A0A917TD25_9BACI</name>
<dbReference type="AlphaFoldDB" id="A0A917TD25"/>
<evidence type="ECO:0000313" key="2">
    <source>
        <dbReference type="EMBL" id="GGM18249.1"/>
    </source>
</evidence>
<protein>
    <submittedName>
        <fullName evidence="2">Uncharacterized protein</fullName>
    </submittedName>
</protein>
<keyword evidence="3" id="KW-1185">Reference proteome</keyword>
<keyword evidence="1" id="KW-0812">Transmembrane</keyword>
<evidence type="ECO:0000313" key="3">
    <source>
        <dbReference type="Proteomes" id="UP000618460"/>
    </source>
</evidence>
<dbReference type="EMBL" id="BMLG01000001">
    <property type="protein sequence ID" value="GGM18249.1"/>
    <property type="molecule type" value="Genomic_DNA"/>
</dbReference>
<feature type="transmembrane region" description="Helical" evidence="1">
    <location>
        <begin position="7"/>
        <end position="25"/>
    </location>
</feature>
<dbReference type="OrthoDB" id="1935917at2"/>
<keyword evidence="1" id="KW-1133">Transmembrane helix</keyword>
<dbReference type="RefSeq" id="WP_117152460.1">
    <property type="nucleotide sequence ID" value="NZ_BMLG01000001.1"/>
</dbReference>
<proteinExistence type="predicted"/>
<reference evidence="2" key="2">
    <citation type="submission" date="2020-09" db="EMBL/GenBank/DDBJ databases">
        <authorList>
            <person name="Sun Q."/>
            <person name="Zhou Y."/>
        </authorList>
    </citation>
    <scope>NUCLEOTIDE SEQUENCE</scope>
    <source>
        <strain evidence="2">CGMCC 1.6333</strain>
    </source>
</reference>
<reference evidence="2" key="1">
    <citation type="journal article" date="2014" name="Int. J. Syst. Evol. Microbiol.">
        <title>Complete genome sequence of Corynebacterium casei LMG S-19264T (=DSM 44701T), isolated from a smear-ripened cheese.</title>
        <authorList>
            <consortium name="US DOE Joint Genome Institute (JGI-PGF)"/>
            <person name="Walter F."/>
            <person name="Albersmeier A."/>
            <person name="Kalinowski J."/>
            <person name="Ruckert C."/>
        </authorList>
    </citation>
    <scope>NUCLEOTIDE SEQUENCE</scope>
    <source>
        <strain evidence="2">CGMCC 1.6333</strain>
    </source>
</reference>
<comment type="caution">
    <text evidence="2">The sequence shown here is derived from an EMBL/GenBank/DDBJ whole genome shotgun (WGS) entry which is preliminary data.</text>
</comment>
<dbReference type="Proteomes" id="UP000618460">
    <property type="component" value="Unassembled WGS sequence"/>
</dbReference>